<feature type="region of interest" description="Disordered" evidence="1">
    <location>
        <begin position="305"/>
        <end position="328"/>
    </location>
</feature>
<dbReference type="EMBL" id="KZ613477">
    <property type="protein sequence ID" value="PMD22524.1"/>
    <property type="molecule type" value="Genomic_DNA"/>
</dbReference>
<keyword evidence="3" id="KW-1185">Reference proteome</keyword>
<dbReference type="STRING" id="1745343.A0A2J6Q8F5"/>
<protein>
    <submittedName>
        <fullName evidence="2">Uncharacterized protein</fullName>
    </submittedName>
</protein>
<evidence type="ECO:0000313" key="3">
    <source>
        <dbReference type="Proteomes" id="UP000235672"/>
    </source>
</evidence>
<dbReference type="Proteomes" id="UP000235672">
    <property type="component" value="Unassembled WGS sequence"/>
</dbReference>
<dbReference type="AlphaFoldDB" id="A0A2J6Q8F5"/>
<reference evidence="2 3" key="1">
    <citation type="submission" date="2016-05" db="EMBL/GenBank/DDBJ databases">
        <title>A degradative enzymes factory behind the ericoid mycorrhizal symbiosis.</title>
        <authorList>
            <consortium name="DOE Joint Genome Institute"/>
            <person name="Martino E."/>
            <person name="Morin E."/>
            <person name="Grelet G."/>
            <person name="Kuo A."/>
            <person name="Kohler A."/>
            <person name="Daghino S."/>
            <person name="Barry K."/>
            <person name="Choi C."/>
            <person name="Cichocki N."/>
            <person name="Clum A."/>
            <person name="Copeland A."/>
            <person name="Hainaut M."/>
            <person name="Haridas S."/>
            <person name="Labutti K."/>
            <person name="Lindquist E."/>
            <person name="Lipzen A."/>
            <person name="Khouja H.-R."/>
            <person name="Murat C."/>
            <person name="Ohm R."/>
            <person name="Olson A."/>
            <person name="Spatafora J."/>
            <person name="Veneault-Fourrey C."/>
            <person name="Henrissat B."/>
            <person name="Grigoriev I."/>
            <person name="Martin F."/>
            <person name="Perotto S."/>
        </authorList>
    </citation>
    <scope>NUCLEOTIDE SEQUENCE [LARGE SCALE GENOMIC DNA]</scope>
    <source>
        <strain evidence="2 3">UAMH 7357</strain>
    </source>
</reference>
<evidence type="ECO:0000313" key="2">
    <source>
        <dbReference type="EMBL" id="PMD22524.1"/>
    </source>
</evidence>
<feature type="region of interest" description="Disordered" evidence="1">
    <location>
        <begin position="1"/>
        <end position="34"/>
    </location>
</feature>
<feature type="compositionally biased region" description="Polar residues" evidence="1">
    <location>
        <begin position="10"/>
        <end position="22"/>
    </location>
</feature>
<feature type="compositionally biased region" description="Basic and acidic residues" evidence="1">
    <location>
        <begin position="23"/>
        <end position="34"/>
    </location>
</feature>
<sequence length="343" mass="40159">MAAAFDDARSISNDASVSNLTTEFKEQPLRPDKIKTSIRSQHPFLAETLWAGNGARNWTFIEQTAVSRTSVGRRPVTDSLHEHRNYRPEDFDVDISELGESDKSSEEEEKEEVKCECDSDASECDCGFVDKDDNRDDDNTSEKMCDSMLSEAEQYYELKNDRKKRKRVLLEVEEKRKRTRQYEKEKEEEVHAAYQTFKKARRQTGYKRRIHGEAKPLYADIHLDQDATCGVETFPVPIRASDKELELKTYEEPDGKHDVRFKFFGNGYLKMSISRDFVFSNGRASSATAPEMFEFFRIARDKKKERENRIRRREEQEKNCPRAPPSRDSFFERTHFMGSYAQW</sequence>
<dbReference type="OrthoDB" id="3565165at2759"/>
<accession>A0A2J6Q8F5</accession>
<feature type="compositionally biased region" description="Basic and acidic residues" evidence="1">
    <location>
        <begin position="305"/>
        <end position="320"/>
    </location>
</feature>
<organism evidence="2 3">
    <name type="scientific">Hyaloscypha hepaticicola</name>
    <dbReference type="NCBI Taxonomy" id="2082293"/>
    <lineage>
        <taxon>Eukaryota</taxon>
        <taxon>Fungi</taxon>
        <taxon>Dikarya</taxon>
        <taxon>Ascomycota</taxon>
        <taxon>Pezizomycotina</taxon>
        <taxon>Leotiomycetes</taxon>
        <taxon>Helotiales</taxon>
        <taxon>Hyaloscyphaceae</taxon>
        <taxon>Hyaloscypha</taxon>
    </lineage>
</organism>
<name>A0A2J6Q8F5_9HELO</name>
<gene>
    <name evidence="2" type="ORF">NA56DRAFT_688138</name>
</gene>
<proteinExistence type="predicted"/>
<evidence type="ECO:0000256" key="1">
    <source>
        <dbReference type="SAM" id="MobiDB-lite"/>
    </source>
</evidence>